<reference evidence="1 2" key="1">
    <citation type="submission" date="2019-01" db="EMBL/GenBank/DDBJ databases">
        <title>Genomic insights into a novel species Rhodoferax sp.</title>
        <authorList>
            <person name="Jin L."/>
        </authorList>
    </citation>
    <scope>NUCLEOTIDE SEQUENCE [LARGE SCALE GENOMIC DNA]</scope>
    <source>
        <strain evidence="1 2">CHu59-6-5</strain>
    </source>
</reference>
<sequence length="172" mass="19345">MADVAAARGSAASSLPSGRFSGRSEFAQIVRDALARAAREGWHEIIISDASFEDWPLGERALAESLQAWSKAGRKFTMLARHYDEVSRRHARFVSWRRTWSHLVECRRCVVADPLELPSAIWSPVWALRRLDLERSTGTCGSEPERRLQIREALGEWLRKSTPGFPASTLGL</sequence>
<dbReference type="KEGG" id="rhf:EUB48_13570"/>
<protein>
    <submittedName>
        <fullName evidence="1">Uncharacterized protein</fullName>
    </submittedName>
</protein>
<organism evidence="1 2">
    <name type="scientific">Rhodoferax sediminis</name>
    <dbReference type="NCBI Taxonomy" id="2509614"/>
    <lineage>
        <taxon>Bacteria</taxon>
        <taxon>Pseudomonadati</taxon>
        <taxon>Pseudomonadota</taxon>
        <taxon>Betaproteobacteria</taxon>
        <taxon>Burkholderiales</taxon>
        <taxon>Comamonadaceae</taxon>
        <taxon>Rhodoferax</taxon>
    </lineage>
</organism>
<accession>A0A515DH90</accession>
<dbReference type="EMBL" id="CP035503">
    <property type="protein sequence ID" value="QDL39796.1"/>
    <property type="molecule type" value="Genomic_DNA"/>
</dbReference>
<gene>
    <name evidence="1" type="ORF">EUB48_13570</name>
</gene>
<dbReference type="OrthoDB" id="8898236at2"/>
<proteinExistence type="predicted"/>
<dbReference type="AlphaFoldDB" id="A0A515DH90"/>
<keyword evidence="2" id="KW-1185">Reference proteome</keyword>
<evidence type="ECO:0000313" key="1">
    <source>
        <dbReference type="EMBL" id="QDL39796.1"/>
    </source>
</evidence>
<name>A0A515DH90_9BURK</name>
<evidence type="ECO:0000313" key="2">
    <source>
        <dbReference type="Proteomes" id="UP000316798"/>
    </source>
</evidence>
<dbReference type="Proteomes" id="UP000316798">
    <property type="component" value="Chromosome"/>
</dbReference>